<feature type="non-terminal residue" evidence="2">
    <location>
        <position position="1"/>
    </location>
</feature>
<gene>
    <name evidence="2" type="ORF">L917_12804</name>
</gene>
<evidence type="ECO:0000256" key="1">
    <source>
        <dbReference type="SAM" id="Coils"/>
    </source>
</evidence>
<organism evidence="2">
    <name type="scientific">Phytophthora nicotianae</name>
    <name type="common">Potato buckeye rot agent</name>
    <name type="synonym">Phytophthora parasitica</name>
    <dbReference type="NCBI Taxonomy" id="4792"/>
    <lineage>
        <taxon>Eukaryota</taxon>
        <taxon>Sar</taxon>
        <taxon>Stramenopiles</taxon>
        <taxon>Oomycota</taxon>
        <taxon>Peronosporomycetes</taxon>
        <taxon>Peronosporales</taxon>
        <taxon>Peronosporaceae</taxon>
        <taxon>Phytophthora</taxon>
    </lineage>
</organism>
<dbReference type="OrthoDB" id="104745at2759"/>
<accession>W2KSE5</accession>
<dbReference type="CDD" id="cd14686">
    <property type="entry name" value="bZIP"/>
    <property type="match status" value="1"/>
</dbReference>
<dbReference type="AlphaFoldDB" id="W2KSE5"/>
<name>W2KSE5_PHYNI</name>
<feature type="coiled-coil region" evidence="1">
    <location>
        <begin position="133"/>
        <end position="167"/>
    </location>
</feature>
<dbReference type="Proteomes" id="UP000054423">
    <property type="component" value="Unassembled WGS sequence"/>
</dbReference>
<proteinExistence type="predicted"/>
<evidence type="ECO:0000313" key="2">
    <source>
        <dbReference type="EMBL" id="ETL88096.1"/>
    </source>
</evidence>
<dbReference type="VEuPathDB" id="FungiDB:PPTG_03390"/>
<protein>
    <recommendedName>
        <fullName evidence="3">BZIP domain-containing protein</fullName>
    </recommendedName>
</protein>
<keyword evidence="1" id="KW-0175">Coiled coil</keyword>
<dbReference type="EMBL" id="KI680895">
    <property type="protein sequence ID" value="ETL88096.1"/>
    <property type="molecule type" value="Genomic_DNA"/>
</dbReference>
<evidence type="ECO:0008006" key="3">
    <source>
        <dbReference type="Google" id="ProtNLM"/>
    </source>
</evidence>
<sequence>RPNFAAVESRDHHSASSSFHMLQEEQVDAALLADVTGFLADCSASASSIDRQRKAPPSFSDDVLVLDTHQLIAETETLLSSLETTAQEQIASNTLSSSDEVTITSDHKYTPKTDAMPAEDRRAYRNVQAAKRRLKYRQKLKDEKKTLESQEIELSGELSRLQSAQEAEKMKYVDRMSLSVWRSIATRQKEKRLEAEQTQRQLRAAVVGRARMIHQMKALLQRPYVLEEKNMLYGEADGGHADGSVLFKTFVSELDAIYAQTDQVMREVSFKMSTRLTYKPTRRTKQGVELFDSADSTTIPFAFEDTSRAISLLMMTDADMIRYNQQDQEPKDVATVTYNVKCPLERGEVAELKVYAAVGKVEKTDRVVFVWRSLTEGQDDLSGYHTDETGWLVVRPQQIGKCPSTVLESYVRFIPMSIGATASTRVDTDRFAKVVAKTGEEEVDEMMRMLEKMLLGDDQLDPNACSAS</sequence>
<reference evidence="2" key="1">
    <citation type="submission" date="2013-11" db="EMBL/GenBank/DDBJ databases">
        <title>The Genome Sequence of Phytophthora parasitica CHvinca01.</title>
        <authorList>
            <consortium name="The Broad Institute Genomics Platform"/>
            <person name="Russ C."/>
            <person name="Tyler B."/>
            <person name="Panabieres F."/>
            <person name="Shan W."/>
            <person name="Tripathy S."/>
            <person name="Grunwald N."/>
            <person name="Machado M."/>
            <person name="Johnson C.S."/>
            <person name="Arredondo F."/>
            <person name="Hong C."/>
            <person name="Coffey M."/>
            <person name="Young S.K."/>
            <person name="Zeng Q."/>
            <person name="Gargeya S."/>
            <person name="Fitzgerald M."/>
            <person name="Abouelleil A."/>
            <person name="Alvarado L."/>
            <person name="Chapman S.B."/>
            <person name="Gainer-Dewar J."/>
            <person name="Goldberg J."/>
            <person name="Griggs A."/>
            <person name="Gujja S."/>
            <person name="Hansen M."/>
            <person name="Howarth C."/>
            <person name="Imamovic A."/>
            <person name="Ireland A."/>
            <person name="Larimer J."/>
            <person name="McCowan C."/>
            <person name="Murphy C."/>
            <person name="Pearson M."/>
            <person name="Poon T.W."/>
            <person name="Priest M."/>
            <person name="Roberts A."/>
            <person name="Saif S."/>
            <person name="Shea T."/>
            <person name="Sykes S."/>
            <person name="Wortman J."/>
            <person name="Nusbaum C."/>
            <person name="Birren B."/>
        </authorList>
    </citation>
    <scope>NUCLEOTIDE SEQUENCE [LARGE SCALE GENOMIC DNA]</scope>
    <source>
        <strain evidence="2">CHvinca01</strain>
    </source>
</reference>